<dbReference type="OrthoDB" id="61870at2759"/>
<dbReference type="Proteomes" id="UP001152747">
    <property type="component" value="Unassembled WGS sequence"/>
</dbReference>
<dbReference type="AlphaFoldDB" id="A0A9P1I6K1"/>
<protein>
    <recommendedName>
        <fullName evidence="1">Glycine N-acyltransferase-like protein</fullName>
        <ecNumber evidence="1">2.3.1.-</ecNumber>
    </recommendedName>
</protein>
<evidence type="ECO:0000313" key="2">
    <source>
        <dbReference type="EMBL" id="CAI5439066.1"/>
    </source>
</evidence>
<accession>A0A9P1I6K1</accession>
<evidence type="ECO:0000313" key="3">
    <source>
        <dbReference type="Proteomes" id="UP001152747"/>
    </source>
</evidence>
<dbReference type="PANTHER" id="PTHR15298:SF1">
    <property type="entry name" value="GLYCINE N-ACYLTRANSFERASE-LIKE PROTEIN"/>
    <property type="match status" value="1"/>
</dbReference>
<keyword evidence="3" id="KW-1185">Reference proteome</keyword>
<gene>
    <name evidence="2" type="ORF">CAMP_LOCUS1703</name>
</gene>
<dbReference type="GO" id="GO:0047961">
    <property type="term" value="F:glycine N-acyltransferase activity"/>
    <property type="evidence" value="ECO:0007669"/>
    <property type="project" value="InterPro"/>
</dbReference>
<reference evidence="2" key="1">
    <citation type="submission" date="2022-11" db="EMBL/GenBank/DDBJ databases">
        <authorList>
            <person name="Kikuchi T."/>
        </authorList>
    </citation>
    <scope>NUCLEOTIDE SEQUENCE</scope>
    <source>
        <strain evidence="2">PS1010</strain>
    </source>
</reference>
<dbReference type="Gene3D" id="3.40.630.30">
    <property type="match status" value="1"/>
</dbReference>
<comment type="caution">
    <text evidence="2">The sequence shown here is derived from an EMBL/GenBank/DDBJ whole genome shotgun (WGS) entry which is preliminary data.</text>
</comment>
<proteinExistence type="inferred from homology"/>
<evidence type="ECO:0000256" key="1">
    <source>
        <dbReference type="RuleBase" id="RU368002"/>
    </source>
</evidence>
<dbReference type="SUPFAM" id="SSF55729">
    <property type="entry name" value="Acyl-CoA N-acyltransferases (Nat)"/>
    <property type="match status" value="1"/>
</dbReference>
<comment type="similarity">
    <text evidence="1">Belongs to the glycine N-acyltransferase family.</text>
</comment>
<dbReference type="InterPro" id="IPR010313">
    <property type="entry name" value="Glycine_N-acyltransferase"/>
</dbReference>
<sequence length="289" mass="33429">MLRKLNLQNLAENLALFKSNPKFVLFENAANLQIRQTLPNHPCNFYIFENSRKNLKQFYCIRHNLLPDNERSILMIESDGEWNSDDLENGVKNLVEYEENLSKIGLFIGNTKLAETFAQIIPKILPKLQPNGFWPCKLFHVDPSKFQKILDAKLSDLPENMRLGNTRVEDAQIINDTWKFATPDEVLQQREKLSRLPTSCVFHNDAPISFEMIGLHGQLSHQFTFPEYRNLGLGTIVDISLLQKAIAFGIHPYKCVEVDNEKVVKRSKNQEEVWSTVEDNVVYIGFNRH</sequence>
<dbReference type="PANTHER" id="PTHR15298">
    <property type="entry name" value="L-COA N-ACYLTRANSFERASE-RELATED"/>
    <property type="match status" value="1"/>
</dbReference>
<keyword evidence="1" id="KW-0012">Acyltransferase</keyword>
<dbReference type="EMBL" id="CANHGI010000001">
    <property type="protein sequence ID" value="CAI5439066.1"/>
    <property type="molecule type" value="Genomic_DNA"/>
</dbReference>
<dbReference type="EC" id="2.3.1.-" evidence="1"/>
<dbReference type="GO" id="GO:0005739">
    <property type="term" value="C:mitochondrion"/>
    <property type="evidence" value="ECO:0007669"/>
    <property type="project" value="InterPro"/>
</dbReference>
<keyword evidence="1" id="KW-0808">Transferase</keyword>
<name>A0A9P1I6K1_9PELO</name>
<organism evidence="2 3">
    <name type="scientific">Caenorhabditis angaria</name>
    <dbReference type="NCBI Taxonomy" id="860376"/>
    <lineage>
        <taxon>Eukaryota</taxon>
        <taxon>Metazoa</taxon>
        <taxon>Ecdysozoa</taxon>
        <taxon>Nematoda</taxon>
        <taxon>Chromadorea</taxon>
        <taxon>Rhabditida</taxon>
        <taxon>Rhabditina</taxon>
        <taxon>Rhabditomorpha</taxon>
        <taxon>Rhabditoidea</taxon>
        <taxon>Rhabditidae</taxon>
        <taxon>Peloderinae</taxon>
        <taxon>Caenorhabditis</taxon>
    </lineage>
</organism>
<dbReference type="InterPro" id="IPR016181">
    <property type="entry name" value="Acyl_CoA_acyltransferase"/>
</dbReference>